<dbReference type="OrthoDB" id="9788362at2"/>
<proteinExistence type="predicted"/>
<keyword evidence="1" id="KW-0732">Signal</keyword>
<feature type="chain" id="PRO_5013117003" evidence="1">
    <location>
        <begin position="30"/>
        <end position="307"/>
    </location>
</feature>
<reference evidence="2 3" key="1">
    <citation type="submission" date="2017-03" db="EMBL/GenBank/DDBJ databases">
        <authorList>
            <person name="Afonso C.L."/>
            <person name="Miller P.J."/>
            <person name="Scott M.A."/>
            <person name="Spackman E."/>
            <person name="Goraichik I."/>
            <person name="Dimitrov K.M."/>
            <person name="Suarez D.L."/>
            <person name="Swayne D.E."/>
        </authorList>
    </citation>
    <scope>NUCLEOTIDE SEQUENCE [LARGE SCALE GENOMIC DNA]</scope>
    <source>
        <strain evidence="2">Genome sequencing of Nitrospira japonica strain NJ11</strain>
    </source>
</reference>
<dbReference type="Proteomes" id="UP000192042">
    <property type="component" value="Chromosome I"/>
</dbReference>
<dbReference type="RefSeq" id="WP_155969711.1">
    <property type="nucleotide sequence ID" value="NZ_LT828648.1"/>
</dbReference>
<accession>A0A1W1HZM1</accession>
<sequence>MHAPTASVLITAWLAFAALSAPIHVQAQADMVLKHSIQPGESKNYDHTSGIVLSNGFWAKAGSDVTATINQSPGFFVDKTPLDTKDKQYTSNEGRTFVVAGCVPHKLKVKFIGSHWVACNDLDDKKEKVVESKFISCLDLFENGVLQEFFLKEVNNRTWQSFRFSCGELRPDGTVGGQLEKTAFLFDFEKEGKPYTTTVPDNHLSFGILEIYNQLQLRENLLQFAIEHASPEALHEAGEKGRRLEDFNFSDKVPNAFGLGGSIGVIHWQCPPSMVMTGAAIGHVPDKKDKHTRPVYILGECRKLMKN</sequence>
<evidence type="ECO:0000313" key="2">
    <source>
        <dbReference type="EMBL" id="SLM46208.1"/>
    </source>
</evidence>
<dbReference type="AlphaFoldDB" id="A0A1W1HZM1"/>
<dbReference type="EMBL" id="LT828648">
    <property type="protein sequence ID" value="SLM46208.1"/>
    <property type="molecule type" value="Genomic_DNA"/>
</dbReference>
<name>A0A1W1HZM1_9BACT</name>
<organism evidence="2 3">
    <name type="scientific">Nitrospira japonica</name>
    <dbReference type="NCBI Taxonomy" id="1325564"/>
    <lineage>
        <taxon>Bacteria</taxon>
        <taxon>Pseudomonadati</taxon>
        <taxon>Nitrospirota</taxon>
        <taxon>Nitrospiria</taxon>
        <taxon>Nitrospirales</taxon>
        <taxon>Nitrospiraceae</taxon>
        <taxon>Nitrospira</taxon>
    </lineage>
</organism>
<evidence type="ECO:0000313" key="3">
    <source>
        <dbReference type="Proteomes" id="UP000192042"/>
    </source>
</evidence>
<feature type="signal peptide" evidence="1">
    <location>
        <begin position="1"/>
        <end position="29"/>
    </location>
</feature>
<protein>
    <submittedName>
        <fullName evidence="2">Uncharacterized protein</fullName>
    </submittedName>
</protein>
<evidence type="ECO:0000256" key="1">
    <source>
        <dbReference type="SAM" id="SignalP"/>
    </source>
</evidence>
<gene>
    <name evidence="2" type="ORF">NSJP_0036</name>
</gene>
<dbReference type="STRING" id="1325564.NSJP_0036"/>
<dbReference type="KEGG" id="nja:NSJP_0036"/>
<keyword evidence="3" id="KW-1185">Reference proteome</keyword>